<dbReference type="PROSITE" id="PS00716">
    <property type="entry name" value="SIGMA70_2"/>
    <property type="match status" value="1"/>
</dbReference>
<keyword evidence="6" id="KW-0150">Chloroplast</keyword>
<evidence type="ECO:0000313" key="9">
    <source>
        <dbReference type="EMBL" id="KAK9757687.1"/>
    </source>
</evidence>
<keyword evidence="3 6" id="KW-0731">Sigma factor</keyword>
<dbReference type="PANTHER" id="PTHR30603">
    <property type="entry name" value="RNA POLYMERASE SIGMA FACTOR RPO"/>
    <property type="match status" value="1"/>
</dbReference>
<dbReference type="Proteomes" id="UP001443914">
    <property type="component" value="Unassembled WGS sequence"/>
</dbReference>
<comment type="subcellular location">
    <subcellularLocation>
        <location evidence="6">Plastid</location>
        <location evidence="6">Chloroplast</location>
    </subcellularLocation>
</comment>
<keyword evidence="2 6" id="KW-0805">Transcription regulation</keyword>
<dbReference type="PANTHER" id="PTHR30603:SF57">
    <property type="entry name" value="RNA POLYMERASE SIGMA FACTOR SIGB"/>
    <property type="match status" value="1"/>
</dbReference>
<dbReference type="Gene3D" id="1.10.10.10">
    <property type="entry name" value="Winged helix-like DNA-binding domain superfamily/Winged helix DNA-binding domain"/>
    <property type="match status" value="2"/>
</dbReference>
<feature type="compositionally biased region" description="Polar residues" evidence="7">
    <location>
        <begin position="140"/>
        <end position="165"/>
    </location>
</feature>
<dbReference type="PRINTS" id="PR00046">
    <property type="entry name" value="SIGMA70FCT"/>
</dbReference>
<dbReference type="CDD" id="cd06171">
    <property type="entry name" value="Sigma70_r4"/>
    <property type="match status" value="1"/>
</dbReference>
<dbReference type="InterPro" id="IPR007624">
    <property type="entry name" value="RNA_pol_sigma70_r3"/>
</dbReference>
<dbReference type="InterPro" id="IPR007630">
    <property type="entry name" value="RNA_pol_sigma70_r4"/>
</dbReference>
<feature type="region of interest" description="Disordered" evidence="7">
    <location>
        <begin position="139"/>
        <end position="165"/>
    </location>
</feature>
<feature type="domain" description="RNA polymerase sigma-70" evidence="8">
    <location>
        <begin position="529"/>
        <end position="555"/>
    </location>
</feature>
<gene>
    <name evidence="9" type="ORF">RND81_01G179300</name>
</gene>
<dbReference type="InterPro" id="IPR013324">
    <property type="entry name" value="RNA_pol_sigma_r3/r4-like"/>
</dbReference>
<evidence type="ECO:0000256" key="3">
    <source>
        <dbReference type="ARBA" id="ARBA00023082"/>
    </source>
</evidence>
<evidence type="ECO:0000256" key="4">
    <source>
        <dbReference type="ARBA" id="ARBA00023125"/>
    </source>
</evidence>
<dbReference type="InterPro" id="IPR036388">
    <property type="entry name" value="WH-like_DNA-bd_sf"/>
</dbReference>
<dbReference type="GO" id="GO:0071482">
    <property type="term" value="P:cellular response to light stimulus"/>
    <property type="evidence" value="ECO:0007669"/>
    <property type="project" value="UniProtKB-ARBA"/>
</dbReference>
<keyword evidence="10" id="KW-1185">Reference proteome</keyword>
<evidence type="ECO:0000256" key="1">
    <source>
        <dbReference type="ARBA" id="ARBA00007788"/>
    </source>
</evidence>
<dbReference type="SUPFAM" id="SSF88659">
    <property type="entry name" value="Sigma3 and sigma4 domains of RNA polymerase sigma factors"/>
    <property type="match status" value="2"/>
</dbReference>
<name>A0AAW1NGH3_SAPOF</name>
<dbReference type="Gene3D" id="1.10.601.10">
    <property type="entry name" value="RNA Polymerase Primary Sigma Factor"/>
    <property type="match status" value="1"/>
</dbReference>
<dbReference type="NCBIfam" id="TIGR02937">
    <property type="entry name" value="sigma70-ECF"/>
    <property type="match status" value="1"/>
</dbReference>
<reference evidence="9" key="1">
    <citation type="submission" date="2024-03" db="EMBL/GenBank/DDBJ databases">
        <title>WGS assembly of Saponaria officinalis var. Norfolk2.</title>
        <authorList>
            <person name="Jenkins J."/>
            <person name="Shu S."/>
            <person name="Grimwood J."/>
            <person name="Barry K."/>
            <person name="Goodstein D."/>
            <person name="Schmutz J."/>
            <person name="Leebens-Mack J."/>
            <person name="Osbourn A."/>
        </authorList>
    </citation>
    <scope>NUCLEOTIDE SEQUENCE [LARGE SCALE GENOMIC DNA]</scope>
    <source>
        <strain evidence="9">JIC</strain>
    </source>
</reference>
<dbReference type="AlphaFoldDB" id="A0AAW1NGH3"/>
<dbReference type="GO" id="GO:0006352">
    <property type="term" value="P:DNA-templated transcription initiation"/>
    <property type="evidence" value="ECO:0007669"/>
    <property type="project" value="UniProtKB-UniRule"/>
</dbReference>
<dbReference type="SUPFAM" id="SSF88946">
    <property type="entry name" value="Sigma2 domain of RNA polymerase sigma factors"/>
    <property type="match status" value="1"/>
</dbReference>
<evidence type="ECO:0000256" key="2">
    <source>
        <dbReference type="ARBA" id="ARBA00023015"/>
    </source>
</evidence>
<dbReference type="InterPro" id="IPR000943">
    <property type="entry name" value="RNA_pol_sigma70"/>
</dbReference>
<dbReference type="InterPro" id="IPR007627">
    <property type="entry name" value="RNA_pol_sigma70_r2"/>
</dbReference>
<evidence type="ECO:0000313" key="10">
    <source>
        <dbReference type="Proteomes" id="UP001443914"/>
    </source>
</evidence>
<accession>A0AAW1NGH3</accession>
<keyword evidence="6" id="KW-0934">Plastid</keyword>
<dbReference type="Pfam" id="PF04539">
    <property type="entry name" value="Sigma70_r3"/>
    <property type="match status" value="1"/>
</dbReference>
<dbReference type="Pfam" id="PF04545">
    <property type="entry name" value="Sigma70_r4"/>
    <property type="match status" value="1"/>
</dbReference>
<dbReference type="GO" id="GO:0003677">
    <property type="term" value="F:DNA binding"/>
    <property type="evidence" value="ECO:0007669"/>
    <property type="project" value="UniProtKB-KW"/>
</dbReference>
<dbReference type="InterPro" id="IPR016262">
    <property type="entry name" value="RNA_pol_sigma_SigB/C/D/F"/>
</dbReference>
<dbReference type="EMBL" id="JBDFQZ010000001">
    <property type="protein sequence ID" value="KAK9757687.1"/>
    <property type="molecule type" value="Genomic_DNA"/>
</dbReference>
<comment type="similarity">
    <text evidence="1 6">Belongs to the sigma-70 factor family.</text>
</comment>
<dbReference type="InterPro" id="IPR014284">
    <property type="entry name" value="RNA_pol_sigma-70_dom"/>
</dbReference>
<keyword evidence="4 6" id="KW-0238">DNA-binding</keyword>
<dbReference type="PIRSF" id="PIRSF000767">
    <property type="entry name" value="RNA_pol_sigma_SigB/C/D"/>
    <property type="match status" value="1"/>
</dbReference>
<organism evidence="9 10">
    <name type="scientific">Saponaria officinalis</name>
    <name type="common">Common soapwort</name>
    <name type="synonym">Lychnis saponaria</name>
    <dbReference type="NCBI Taxonomy" id="3572"/>
    <lineage>
        <taxon>Eukaryota</taxon>
        <taxon>Viridiplantae</taxon>
        <taxon>Streptophyta</taxon>
        <taxon>Embryophyta</taxon>
        <taxon>Tracheophyta</taxon>
        <taxon>Spermatophyta</taxon>
        <taxon>Magnoliopsida</taxon>
        <taxon>eudicotyledons</taxon>
        <taxon>Gunneridae</taxon>
        <taxon>Pentapetalae</taxon>
        <taxon>Caryophyllales</taxon>
        <taxon>Caryophyllaceae</taxon>
        <taxon>Caryophylleae</taxon>
        <taxon>Saponaria</taxon>
    </lineage>
</organism>
<dbReference type="InterPro" id="IPR050239">
    <property type="entry name" value="Sigma-70_RNA_pol_init_factors"/>
</dbReference>
<evidence type="ECO:0000256" key="5">
    <source>
        <dbReference type="ARBA" id="ARBA00023163"/>
    </source>
</evidence>
<dbReference type="GO" id="GO:0016987">
    <property type="term" value="F:sigma factor activity"/>
    <property type="evidence" value="ECO:0007669"/>
    <property type="project" value="UniProtKB-UniRule"/>
</dbReference>
<protein>
    <recommendedName>
        <fullName evidence="6">RNA polymerase sigma factor</fullName>
    </recommendedName>
</protein>
<evidence type="ECO:0000256" key="7">
    <source>
        <dbReference type="SAM" id="MobiDB-lite"/>
    </source>
</evidence>
<keyword evidence="5 6" id="KW-0804">Transcription</keyword>
<dbReference type="InterPro" id="IPR013325">
    <property type="entry name" value="RNA_pol_sigma_r2"/>
</dbReference>
<dbReference type="Pfam" id="PF04542">
    <property type="entry name" value="Sigma70_r2"/>
    <property type="match status" value="1"/>
</dbReference>
<evidence type="ECO:0000256" key="6">
    <source>
        <dbReference type="PIRNR" id="PIRNR000767"/>
    </source>
</evidence>
<proteinExistence type="inferred from homology"/>
<sequence>MTCLLPPFKCQLSSILLPSSSSPSSSAPLLRSREMSCFRTHCAVSTSLPPSTATETVMSDIEKLRLAYAQSNSTSLPVYAPLTYVNPLDDPGEGKFDSIFAAKTVIEDEEAVIAAAAAEALALARAAANLAKNAALMANTSQPSQPESKSVISEGQSLQQPLQNNGNNIESAYNVLKEGDSIQCADTEPDDLEPSPEELQLLEAALAESIAVRSTRQVERKTKRARAAEKTASCVVPIKVGTTSRRKRTTVQEVDYSDPLRHLRGTTNTSKLLTAAEEIKLSAGIQELLILERLYDELKVKFGSEPSYVQWAAAAGVDQRTLRSRITHGTMCKDKMIKSNIRLVISIAKNYQGSGMNLQDLVQEGCRGLIRGAEKFDASKGFKFSTYAHWWIKQAVRKSLSDQSRTIRLPFHMVEATYRVKEARKQLINENGRQPDDAEVAHATGLSMKRVNAVLMTPKPPRSLDQKVGLDMNLKPSDVIADPEAETSEDLLVKQFLKQDLEKVIDSLTTREGQVIRWRFGLEDGRMKTLQEIGELMGVSRERIRQIESSAFRKLQNKKRTKHLEQYLFS</sequence>
<comment type="caution">
    <text evidence="9">The sequence shown here is derived from an EMBL/GenBank/DDBJ whole genome shotgun (WGS) entry which is preliminary data.</text>
</comment>
<comment type="function">
    <text evidence="6">Sigma factors are initiation factors that promote the attachment of plastid-encoded RNA polymerase (PEP) to specific initiation sites and are then released.</text>
</comment>
<dbReference type="GO" id="GO:0009507">
    <property type="term" value="C:chloroplast"/>
    <property type="evidence" value="ECO:0007669"/>
    <property type="project" value="UniProtKB-SubCell"/>
</dbReference>
<evidence type="ECO:0000259" key="8">
    <source>
        <dbReference type="PROSITE" id="PS00716"/>
    </source>
</evidence>